<reference evidence="2" key="2">
    <citation type="submission" date="2015-01" db="EMBL/GenBank/DDBJ databases">
        <title>Evolutionary Origins and Diversification of the Mycorrhizal Mutualists.</title>
        <authorList>
            <consortium name="DOE Joint Genome Institute"/>
            <consortium name="Mycorrhizal Genomics Consortium"/>
            <person name="Kohler A."/>
            <person name="Kuo A."/>
            <person name="Nagy L.G."/>
            <person name="Floudas D."/>
            <person name="Copeland A."/>
            <person name="Barry K.W."/>
            <person name="Cichocki N."/>
            <person name="Veneault-Fourrey C."/>
            <person name="LaButti K."/>
            <person name="Lindquist E.A."/>
            <person name="Lipzen A."/>
            <person name="Lundell T."/>
            <person name="Morin E."/>
            <person name="Murat C."/>
            <person name="Riley R."/>
            <person name="Ohm R."/>
            <person name="Sun H."/>
            <person name="Tunlid A."/>
            <person name="Henrissat B."/>
            <person name="Grigoriev I.V."/>
            <person name="Hibbett D.S."/>
            <person name="Martin F."/>
        </authorList>
    </citation>
    <scope>NUCLEOTIDE SEQUENCE [LARGE SCALE GENOMIC DNA]</scope>
    <source>
        <strain evidence="2">Foug A</strain>
    </source>
</reference>
<dbReference type="Proteomes" id="UP000053989">
    <property type="component" value="Unassembled WGS sequence"/>
</dbReference>
<evidence type="ECO:0000313" key="2">
    <source>
        <dbReference type="Proteomes" id="UP000053989"/>
    </source>
</evidence>
<evidence type="ECO:0000313" key="1">
    <source>
        <dbReference type="EMBL" id="KIM59511.1"/>
    </source>
</evidence>
<proteinExistence type="predicted"/>
<gene>
    <name evidence="1" type="ORF">SCLCIDRAFT_992996</name>
</gene>
<name>A0A0C3DU74_9AGAM</name>
<dbReference type="InParanoid" id="A0A0C3DU74"/>
<dbReference type="EMBL" id="KN822072">
    <property type="protein sequence ID" value="KIM59511.1"/>
    <property type="molecule type" value="Genomic_DNA"/>
</dbReference>
<protein>
    <submittedName>
        <fullName evidence="1">Uncharacterized protein</fullName>
    </submittedName>
</protein>
<sequence>MAHCTYYLLDCKTFHDANFLRLAIEIEGDRLLISSSLCVNCMSKGRKPAEDPVFDNIVSSSHRHHGNLDDYPFCSMGFRWNDPIRWRDGPTNPI</sequence>
<keyword evidence="2" id="KW-1185">Reference proteome</keyword>
<organism evidence="1 2">
    <name type="scientific">Scleroderma citrinum Foug A</name>
    <dbReference type="NCBI Taxonomy" id="1036808"/>
    <lineage>
        <taxon>Eukaryota</taxon>
        <taxon>Fungi</taxon>
        <taxon>Dikarya</taxon>
        <taxon>Basidiomycota</taxon>
        <taxon>Agaricomycotina</taxon>
        <taxon>Agaricomycetes</taxon>
        <taxon>Agaricomycetidae</taxon>
        <taxon>Boletales</taxon>
        <taxon>Sclerodermatineae</taxon>
        <taxon>Sclerodermataceae</taxon>
        <taxon>Scleroderma</taxon>
    </lineage>
</organism>
<dbReference type="AlphaFoldDB" id="A0A0C3DU74"/>
<accession>A0A0C3DU74</accession>
<dbReference type="HOGENOM" id="CLU_2387487_0_0_1"/>
<reference evidence="1 2" key="1">
    <citation type="submission" date="2014-04" db="EMBL/GenBank/DDBJ databases">
        <authorList>
            <consortium name="DOE Joint Genome Institute"/>
            <person name="Kuo A."/>
            <person name="Kohler A."/>
            <person name="Nagy L.G."/>
            <person name="Floudas D."/>
            <person name="Copeland A."/>
            <person name="Barry K.W."/>
            <person name="Cichocki N."/>
            <person name="Veneault-Fourrey C."/>
            <person name="LaButti K."/>
            <person name="Lindquist E.A."/>
            <person name="Lipzen A."/>
            <person name="Lundell T."/>
            <person name="Morin E."/>
            <person name="Murat C."/>
            <person name="Sun H."/>
            <person name="Tunlid A."/>
            <person name="Henrissat B."/>
            <person name="Grigoriev I.V."/>
            <person name="Hibbett D.S."/>
            <person name="Martin F."/>
            <person name="Nordberg H.P."/>
            <person name="Cantor M.N."/>
            <person name="Hua S.X."/>
        </authorList>
    </citation>
    <scope>NUCLEOTIDE SEQUENCE [LARGE SCALE GENOMIC DNA]</scope>
    <source>
        <strain evidence="1 2">Foug A</strain>
    </source>
</reference>